<protein>
    <submittedName>
        <fullName evidence="1">Uncharacterized protein</fullName>
    </submittedName>
</protein>
<accession>A0ABP3GJ51</accession>
<name>A0ABP3GJ51_9ACTN</name>
<organism evidence="1 2">
    <name type="scientific">Streptomyces blastmyceticus</name>
    <dbReference type="NCBI Taxonomy" id="68180"/>
    <lineage>
        <taxon>Bacteria</taxon>
        <taxon>Bacillati</taxon>
        <taxon>Actinomycetota</taxon>
        <taxon>Actinomycetes</taxon>
        <taxon>Kitasatosporales</taxon>
        <taxon>Streptomycetaceae</taxon>
        <taxon>Streptomyces</taxon>
    </lineage>
</organism>
<dbReference type="EMBL" id="BAAABW010000013">
    <property type="protein sequence ID" value="GAA0346510.1"/>
    <property type="molecule type" value="Genomic_DNA"/>
</dbReference>
<sequence length="65" mass="7440">MYEQGRVHHVGQWLSLEQQMVRWVAGMDSPDRMDAAVHALTQLADPMRSGMATAPYRDGRLSDRR</sequence>
<proteinExistence type="predicted"/>
<dbReference type="Proteomes" id="UP001500063">
    <property type="component" value="Unassembled WGS sequence"/>
</dbReference>
<keyword evidence="2" id="KW-1185">Reference proteome</keyword>
<gene>
    <name evidence="1" type="ORF">GCM10010319_23760</name>
</gene>
<comment type="caution">
    <text evidence="1">The sequence shown here is derived from an EMBL/GenBank/DDBJ whole genome shotgun (WGS) entry which is preliminary data.</text>
</comment>
<reference evidence="2" key="1">
    <citation type="journal article" date="2019" name="Int. J. Syst. Evol. Microbiol.">
        <title>The Global Catalogue of Microorganisms (GCM) 10K type strain sequencing project: providing services to taxonomists for standard genome sequencing and annotation.</title>
        <authorList>
            <consortium name="The Broad Institute Genomics Platform"/>
            <consortium name="The Broad Institute Genome Sequencing Center for Infectious Disease"/>
            <person name="Wu L."/>
            <person name="Ma J."/>
        </authorList>
    </citation>
    <scope>NUCLEOTIDE SEQUENCE [LARGE SCALE GENOMIC DNA]</scope>
    <source>
        <strain evidence="2">JCM 4565</strain>
    </source>
</reference>
<evidence type="ECO:0000313" key="1">
    <source>
        <dbReference type="EMBL" id="GAA0346510.1"/>
    </source>
</evidence>
<evidence type="ECO:0000313" key="2">
    <source>
        <dbReference type="Proteomes" id="UP001500063"/>
    </source>
</evidence>